<protein>
    <submittedName>
        <fullName evidence="1">Uncharacterized protein</fullName>
    </submittedName>
</protein>
<proteinExistence type="predicted"/>
<dbReference type="Proteomes" id="UP001374599">
    <property type="component" value="Unassembled WGS sequence"/>
</dbReference>
<evidence type="ECO:0000313" key="2">
    <source>
        <dbReference type="Proteomes" id="UP001374599"/>
    </source>
</evidence>
<comment type="caution">
    <text evidence="1">The sequence shown here is derived from an EMBL/GenBank/DDBJ whole genome shotgun (WGS) entry which is preliminary data.</text>
</comment>
<sequence length="60" mass="6505">MKKLTKKANVAMETLEAYCSCSCPCYSCSCNGSSTNDNSYAMDYATYAGNSMDFTAINMV</sequence>
<name>A0ACB5UPW3_9FIRM</name>
<dbReference type="EMBL" id="BTPU01000086">
    <property type="protein sequence ID" value="GMQ64907.1"/>
    <property type="molecule type" value="Genomic_DNA"/>
</dbReference>
<accession>A0ACB5UPW3</accession>
<organism evidence="1 2">
    <name type="scientific">Vallitalea maricola</name>
    <dbReference type="NCBI Taxonomy" id="3074433"/>
    <lineage>
        <taxon>Bacteria</taxon>
        <taxon>Bacillati</taxon>
        <taxon>Bacillota</taxon>
        <taxon>Clostridia</taxon>
        <taxon>Lachnospirales</taxon>
        <taxon>Vallitaleaceae</taxon>
        <taxon>Vallitalea</taxon>
    </lineage>
</organism>
<reference evidence="1" key="1">
    <citation type="submission" date="2023-09" db="EMBL/GenBank/DDBJ databases">
        <title>Vallitalea sediminicola and Vallitalea maricola sp. nov., anaerobic bacteria isolated from marine sediment.</title>
        <authorList>
            <person name="Hirano S."/>
            <person name="Maeda A."/>
            <person name="Terahara T."/>
            <person name="Mori K."/>
            <person name="Hamada M."/>
            <person name="Matsumoto R."/>
            <person name="Kobayashi T."/>
        </authorList>
    </citation>
    <scope>NUCLEOTIDE SEQUENCE</scope>
    <source>
        <strain evidence="1">AN17-2</strain>
    </source>
</reference>
<keyword evidence="2" id="KW-1185">Reference proteome</keyword>
<evidence type="ECO:0000313" key="1">
    <source>
        <dbReference type="EMBL" id="GMQ64907.1"/>
    </source>
</evidence>
<gene>
    <name evidence="1" type="ORF">AN2V17_41470</name>
</gene>